<evidence type="ECO:0000313" key="2">
    <source>
        <dbReference type="WBParaSite" id="nRc.2.0.1.t06828-RA"/>
    </source>
</evidence>
<dbReference type="WBParaSite" id="nRc.2.0.1.t06828-RA">
    <property type="protein sequence ID" value="nRc.2.0.1.t06828-RA"/>
    <property type="gene ID" value="nRc.2.0.1.g06828"/>
</dbReference>
<name>A0A915HZG1_ROMCU</name>
<dbReference type="Proteomes" id="UP000887565">
    <property type="component" value="Unplaced"/>
</dbReference>
<accession>A0A915HZG1</accession>
<sequence length="92" mass="10421">MTPKLSFKYRKAFTIDNATLPIIDSGTALCVFCINLSMHDISLIHDCIDASLGISAIDRFSRNRRNIATIYTVFGRKFEFAPSRRATFVDEN</sequence>
<dbReference type="AlphaFoldDB" id="A0A915HZG1"/>
<reference evidence="2" key="1">
    <citation type="submission" date="2022-11" db="UniProtKB">
        <authorList>
            <consortium name="WormBaseParasite"/>
        </authorList>
    </citation>
    <scope>IDENTIFICATION</scope>
</reference>
<organism evidence="1 2">
    <name type="scientific">Romanomermis culicivorax</name>
    <name type="common">Nematode worm</name>
    <dbReference type="NCBI Taxonomy" id="13658"/>
    <lineage>
        <taxon>Eukaryota</taxon>
        <taxon>Metazoa</taxon>
        <taxon>Ecdysozoa</taxon>
        <taxon>Nematoda</taxon>
        <taxon>Enoplea</taxon>
        <taxon>Dorylaimia</taxon>
        <taxon>Mermithida</taxon>
        <taxon>Mermithoidea</taxon>
        <taxon>Mermithidae</taxon>
        <taxon>Romanomermis</taxon>
    </lineage>
</organism>
<protein>
    <submittedName>
        <fullName evidence="2">Uncharacterized protein</fullName>
    </submittedName>
</protein>
<proteinExistence type="predicted"/>
<keyword evidence="1" id="KW-1185">Reference proteome</keyword>
<evidence type="ECO:0000313" key="1">
    <source>
        <dbReference type="Proteomes" id="UP000887565"/>
    </source>
</evidence>